<dbReference type="Proteomes" id="UP000827976">
    <property type="component" value="Chromosome 19"/>
</dbReference>
<protein>
    <submittedName>
        <fullName evidence="1">MADS box transcription factor domain-containing protein</fullName>
    </submittedName>
</protein>
<evidence type="ECO:0000313" key="1">
    <source>
        <dbReference type="EMBL" id="KAH7654526.1"/>
    </source>
</evidence>
<organism evidence="1 2">
    <name type="scientific">Dioscorea alata</name>
    <name type="common">Purple yam</name>
    <dbReference type="NCBI Taxonomy" id="55571"/>
    <lineage>
        <taxon>Eukaryota</taxon>
        <taxon>Viridiplantae</taxon>
        <taxon>Streptophyta</taxon>
        <taxon>Embryophyta</taxon>
        <taxon>Tracheophyta</taxon>
        <taxon>Spermatophyta</taxon>
        <taxon>Magnoliopsida</taxon>
        <taxon>Liliopsida</taxon>
        <taxon>Dioscoreales</taxon>
        <taxon>Dioscoreaceae</taxon>
        <taxon>Dioscorea</taxon>
    </lineage>
</organism>
<evidence type="ECO:0000313" key="2">
    <source>
        <dbReference type="Proteomes" id="UP000827976"/>
    </source>
</evidence>
<gene>
    <name evidence="1" type="ORF">IHE45_19G148200</name>
</gene>
<reference evidence="2" key="1">
    <citation type="journal article" date="2022" name="Nat. Commun.">
        <title>Chromosome evolution and the genetic basis of agronomically important traits in greater yam.</title>
        <authorList>
            <person name="Bredeson J.V."/>
            <person name="Lyons J.B."/>
            <person name="Oniyinde I.O."/>
            <person name="Okereke N.R."/>
            <person name="Kolade O."/>
            <person name="Nnabue I."/>
            <person name="Nwadili C.O."/>
            <person name="Hribova E."/>
            <person name="Parker M."/>
            <person name="Nwogha J."/>
            <person name="Shu S."/>
            <person name="Carlson J."/>
            <person name="Kariba R."/>
            <person name="Muthemba S."/>
            <person name="Knop K."/>
            <person name="Barton G.J."/>
            <person name="Sherwood A.V."/>
            <person name="Lopez-Montes A."/>
            <person name="Asiedu R."/>
            <person name="Jamnadass R."/>
            <person name="Muchugi A."/>
            <person name="Goodstein D."/>
            <person name="Egesi C.N."/>
            <person name="Featherston J."/>
            <person name="Asfaw A."/>
            <person name="Simpson G.G."/>
            <person name="Dolezel J."/>
            <person name="Hendre P.S."/>
            <person name="Van Deynze A."/>
            <person name="Kumar P.L."/>
            <person name="Obidiegwu J.E."/>
            <person name="Bhattacharjee R."/>
            <person name="Rokhsar D.S."/>
        </authorList>
    </citation>
    <scope>NUCLEOTIDE SEQUENCE [LARGE SCALE GENOMIC DNA]</scope>
    <source>
        <strain evidence="2">cv. TDa95/00328</strain>
    </source>
</reference>
<keyword evidence="2" id="KW-1185">Reference proteome</keyword>
<comment type="caution">
    <text evidence="1">The sequence shown here is derived from an EMBL/GenBank/DDBJ whole genome shotgun (WGS) entry which is preliminary data.</text>
</comment>
<name>A0ACB7U2H6_DIOAL</name>
<accession>A0ACB7U2H6</accession>
<dbReference type="EMBL" id="CM037029">
    <property type="protein sequence ID" value="KAH7654526.1"/>
    <property type="molecule type" value="Genomic_DNA"/>
</dbReference>
<proteinExistence type="predicted"/>
<sequence length="245" mass="28331">MGRGKIEIKRIENTTNRQVTFSKRRQGLLKKAHELAVLCDAQLGLVIFSHSGKLFEYCSPSSSMRQIIDRYQKATNIRIEEAGSQHQILCEISKLRNENDKLQAGMRQYMGEDLTALTAHDLDQLEEQLEYSVNKVRARKHQLLHQQLENLRRKEHLLEDQNSHLYHALVEQQAAMEHQHQQAAAAAEAEQKVSEIPVLEFPHFYHDEASRTFLQLSPQLHPFRLQPTQPNLQDTSFGGHGLQLW</sequence>